<name>A0A2V1DMY4_9PLEO</name>
<keyword evidence="2" id="KW-1185">Reference proteome</keyword>
<evidence type="ECO:0000313" key="1">
    <source>
        <dbReference type="EMBL" id="PVH99211.1"/>
    </source>
</evidence>
<protein>
    <submittedName>
        <fullName evidence="1">Uncharacterized protein</fullName>
    </submittedName>
</protein>
<gene>
    <name evidence="1" type="ORF">DM02DRAFT_440040</name>
</gene>
<dbReference type="EMBL" id="KZ805397">
    <property type="protein sequence ID" value="PVH99211.1"/>
    <property type="molecule type" value="Genomic_DNA"/>
</dbReference>
<dbReference type="Proteomes" id="UP000244855">
    <property type="component" value="Unassembled WGS sequence"/>
</dbReference>
<dbReference type="AlphaFoldDB" id="A0A2V1DMY4"/>
<sequence>MNKLRKAVDNLIEHAMKSSKMMARILNPAPGGVGGRLAPSKTPKNDGHFSIRWDLGESLKDQPHIRRIYLQANLEADDPTIRKLAQEDHHRKLSYTDVDTTKEPSEEGMLDLKEQFKKNMKL</sequence>
<proteinExistence type="predicted"/>
<dbReference type="OrthoDB" id="2933464at2759"/>
<accession>A0A2V1DMY4</accession>
<evidence type="ECO:0000313" key="2">
    <source>
        <dbReference type="Proteomes" id="UP000244855"/>
    </source>
</evidence>
<reference evidence="1 2" key="1">
    <citation type="journal article" date="2018" name="Sci. Rep.">
        <title>Comparative genomics provides insights into the lifestyle and reveals functional heterogeneity of dark septate endophytic fungi.</title>
        <authorList>
            <person name="Knapp D.G."/>
            <person name="Nemeth J.B."/>
            <person name="Barry K."/>
            <person name="Hainaut M."/>
            <person name="Henrissat B."/>
            <person name="Johnson J."/>
            <person name="Kuo A."/>
            <person name="Lim J.H.P."/>
            <person name="Lipzen A."/>
            <person name="Nolan M."/>
            <person name="Ohm R.A."/>
            <person name="Tamas L."/>
            <person name="Grigoriev I.V."/>
            <person name="Spatafora J.W."/>
            <person name="Nagy L.G."/>
            <person name="Kovacs G.M."/>
        </authorList>
    </citation>
    <scope>NUCLEOTIDE SEQUENCE [LARGE SCALE GENOMIC DNA]</scope>
    <source>
        <strain evidence="1 2">DSE2036</strain>
    </source>
</reference>
<organism evidence="1 2">
    <name type="scientific">Periconia macrospinosa</name>
    <dbReference type="NCBI Taxonomy" id="97972"/>
    <lineage>
        <taxon>Eukaryota</taxon>
        <taxon>Fungi</taxon>
        <taxon>Dikarya</taxon>
        <taxon>Ascomycota</taxon>
        <taxon>Pezizomycotina</taxon>
        <taxon>Dothideomycetes</taxon>
        <taxon>Pleosporomycetidae</taxon>
        <taxon>Pleosporales</taxon>
        <taxon>Massarineae</taxon>
        <taxon>Periconiaceae</taxon>
        <taxon>Periconia</taxon>
    </lineage>
</organism>